<dbReference type="EMBL" id="CM026423">
    <property type="protein sequence ID" value="KAG0584699.1"/>
    <property type="molecule type" value="Genomic_DNA"/>
</dbReference>
<dbReference type="GO" id="GO:0008270">
    <property type="term" value="F:zinc ion binding"/>
    <property type="evidence" value="ECO:0007669"/>
    <property type="project" value="UniProtKB-KW"/>
</dbReference>
<dbReference type="AlphaFoldDB" id="A0A8T0INY1"/>
<feature type="compositionally biased region" description="Basic and acidic residues" evidence="2">
    <location>
        <begin position="63"/>
        <end position="84"/>
    </location>
</feature>
<evidence type="ECO:0000259" key="3">
    <source>
        <dbReference type="PROSITE" id="PS50089"/>
    </source>
</evidence>
<keyword evidence="1" id="KW-0862">Zinc</keyword>
<dbReference type="SUPFAM" id="SSF57850">
    <property type="entry name" value="RING/U-box"/>
    <property type="match status" value="1"/>
</dbReference>
<sequence length="373" mass="42567">MSERLRTYFHRRPHRRLIAAENETVTVNGGYESVRSINGGYESVRSITETVHSSEGEGSTEGSRSEISEDSVVRDSSYTRRDESNSTTETLETIESETENLLSERIVARAAHLEEVKDLVNANHSCVVEAFEDEAKAEWLIQETSPLYASQLVAQSRERTQSMLASKQTLEKFLIPRNMIPRVDDAVDNERQLVMTVSKTAKGAGEQQKQLREIEQRSYQAFFALIEKQHNERMQLSKRFQDEKESHLKQWAASRMNTLDFVQSIESNSQHLLETLNILVETMRKHETEGHRVRVETPTPSKSECQVCYDEIEGPSSGRMSASRTRGIKQRSCFIPCNHAMICLSCATEIWETTKSCPFCKVMLTTKPLALFF</sequence>
<dbReference type="PROSITE" id="PS50089">
    <property type="entry name" value="ZF_RING_2"/>
    <property type="match status" value="1"/>
</dbReference>
<evidence type="ECO:0000313" key="5">
    <source>
        <dbReference type="Proteomes" id="UP000822688"/>
    </source>
</evidence>
<comment type="caution">
    <text evidence="4">The sequence shown here is derived from an EMBL/GenBank/DDBJ whole genome shotgun (WGS) entry which is preliminary data.</text>
</comment>
<gene>
    <name evidence="4" type="ORF">KC19_3G228800</name>
</gene>
<accession>A0A8T0INY1</accession>
<evidence type="ECO:0000313" key="4">
    <source>
        <dbReference type="EMBL" id="KAG0584699.1"/>
    </source>
</evidence>
<evidence type="ECO:0000256" key="2">
    <source>
        <dbReference type="SAM" id="MobiDB-lite"/>
    </source>
</evidence>
<dbReference type="SMART" id="SM00184">
    <property type="entry name" value="RING"/>
    <property type="match status" value="1"/>
</dbReference>
<protein>
    <recommendedName>
        <fullName evidence="3">RING-type domain-containing protein</fullName>
    </recommendedName>
</protein>
<dbReference type="Pfam" id="PF13920">
    <property type="entry name" value="zf-C3HC4_3"/>
    <property type="match status" value="1"/>
</dbReference>
<proteinExistence type="predicted"/>
<keyword evidence="1" id="KW-0479">Metal-binding</keyword>
<dbReference type="InterPro" id="IPR001841">
    <property type="entry name" value="Znf_RING"/>
</dbReference>
<feature type="domain" description="RING-type" evidence="3">
    <location>
        <begin position="305"/>
        <end position="361"/>
    </location>
</feature>
<reference evidence="4" key="1">
    <citation type="submission" date="2020-06" db="EMBL/GenBank/DDBJ databases">
        <title>WGS assembly of Ceratodon purpureus strain R40.</title>
        <authorList>
            <person name="Carey S.B."/>
            <person name="Jenkins J."/>
            <person name="Shu S."/>
            <person name="Lovell J.T."/>
            <person name="Sreedasyam A."/>
            <person name="Maumus F."/>
            <person name="Tiley G.P."/>
            <person name="Fernandez-Pozo N."/>
            <person name="Barry K."/>
            <person name="Chen C."/>
            <person name="Wang M."/>
            <person name="Lipzen A."/>
            <person name="Daum C."/>
            <person name="Saski C.A."/>
            <person name="Payton A.C."/>
            <person name="Mcbreen J.C."/>
            <person name="Conrad R.E."/>
            <person name="Kollar L.M."/>
            <person name="Olsson S."/>
            <person name="Huttunen S."/>
            <person name="Landis J.B."/>
            <person name="Wickett N.J."/>
            <person name="Johnson M.G."/>
            <person name="Rensing S.A."/>
            <person name="Grimwood J."/>
            <person name="Schmutz J."/>
            <person name="Mcdaniel S.F."/>
        </authorList>
    </citation>
    <scope>NUCLEOTIDE SEQUENCE</scope>
    <source>
        <strain evidence="4">R40</strain>
    </source>
</reference>
<dbReference type="Gene3D" id="3.30.40.10">
    <property type="entry name" value="Zinc/RING finger domain, C3HC4 (zinc finger)"/>
    <property type="match status" value="1"/>
</dbReference>
<feature type="compositionally biased region" description="Low complexity" evidence="2">
    <location>
        <begin position="49"/>
        <end position="62"/>
    </location>
</feature>
<name>A0A8T0INY1_CERPU</name>
<dbReference type="Proteomes" id="UP000822688">
    <property type="component" value="Chromosome 3"/>
</dbReference>
<dbReference type="InterPro" id="IPR013083">
    <property type="entry name" value="Znf_RING/FYVE/PHD"/>
</dbReference>
<feature type="region of interest" description="Disordered" evidence="2">
    <location>
        <begin position="49"/>
        <end position="96"/>
    </location>
</feature>
<keyword evidence="1" id="KW-0863">Zinc-finger</keyword>
<organism evidence="4 5">
    <name type="scientific">Ceratodon purpureus</name>
    <name type="common">Fire moss</name>
    <name type="synonym">Dicranum purpureum</name>
    <dbReference type="NCBI Taxonomy" id="3225"/>
    <lineage>
        <taxon>Eukaryota</taxon>
        <taxon>Viridiplantae</taxon>
        <taxon>Streptophyta</taxon>
        <taxon>Embryophyta</taxon>
        <taxon>Bryophyta</taxon>
        <taxon>Bryophytina</taxon>
        <taxon>Bryopsida</taxon>
        <taxon>Dicranidae</taxon>
        <taxon>Pseudoditrichales</taxon>
        <taxon>Ditrichaceae</taxon>
        <taxon>Ceratodon</taxon>
    </lineage>
</organism>
<evidence type="ECO:0000256" key="1">
    <source>
        <dbReference type="PROSITE-ProRule" id="PRU00175"/>
    </source>
</evidence>
<keyword evidence="5" id="KW-1185">Reference proteome</keyword>